<feature type="domain" description="DUF7054" evidence="2">
    <location>
        <begin position="91"/>
        <end position="115"/>
    </location>
</feature>
<dbReference type="EMBL" id="JARAOO010000001">
    <property type="protein sequence ID" value="KAJ7981111.1"/>
    <property type="molecule type" value="Genomic_DNA"/>
</dbReference>
<evidence type="ECO:0000259" key="2">
    <source>
        <dbReference type="Pfam" id="PF23156"/>
    </source>
</evidence>
<name>A0AAD7VM57_QUISA</name>
<organism evidence="3 4">
    <name type="scientific">Quillaja saponaria</name>
    <name type="common">Soap bark tree</name>
    <dbReference type="NCBI Taxonomy" id="32244"/>
    <lineage>
        <taxon>Eukaryota</taxon>
        <taxon>Viridiplantae</taxon>
        <taxon>Streptophyta</taxon>
        <taxon>Embryophyta</taxon>
        <taxon>Tracheophyta</taxon>
        <taxon>Spermatophyta</taxon>
        <taxon>Magnoliopsida</taxon>
        <taxon>eudicotyledons</taxon>
        <taxon>Gunneridae</taxon>
        <taxon>Pentapetalae</taxon>
        <taxon>rosids</taxon>
        <taxon>fabids</taxon>
        <taxon>Fabales</taxon>
        <taxon>Quillajaceae</taxon>
        <taxon>Quillaja</taxon>
    </lineage>
</organism>
<reference evidence="3 4" key="1">
    <citation type="journal article" date="2023" name="Science">
        <title>Elucidation of the pathway for biosynthesis of saponin adjuvants from the soapbark tree.</title>
        <authorList>
            <person name="Reed J."/>
            <person name="Orme A."/>
            <person name="El-Demerdash A."/>
            <person name="Owen C."/>
            <person name="Martin L.B.B."/>
            <person name="Misra R.C."/>
            <person name="Kikuchi S."/>
            <person name="Rejzek M."/>
            <person name="Martin A.C."/>
            <person name="Harkess A."/>
            <person name="Leebens-Mack J."/>
            <person name="Louveau T."/>
            <person name="Stephenson M.J."/>
            <person name="Osbourn A."/>
        </authorList>
    </citation>
    <scope>NUCLEOTIDE SEQUENCE [LARGE SCALE GENOMIC DNA]</scope>
    <source>
        <strain evidence="3">S10</strain>
    </source>
</reference>
<dbReference type="Proteomes" id="UP001163823">
    <property type="component" value="Chromosome 1"/>
</dbReference>
<dbReference type="Pfam" id="PF23156">
    <property type="entry name" value="DUF7054"/>
    <property type="match status" value="1"/>
</dbReference>
<evidence type="ECO:0000256" key="1">
    <source>
        <dbReference type="SAM" id="MobiDB-lite"/>
    </source>
</evidence>
<protein>
    <recommendedName>
        <fullName evidence="2">DUF7054 domain-containing protein</fullName>
    </recommendedName>
</protein>
<dbReference type="KEGG" id="qsa:O6P43_000421"/>
<gene>
    <name evidence="3" type="ORF">O6P43_000421</name>
</gene>
<dbReference type="PANTHER" id="PTHR33270">
    <property type="entry name" value="BNAC05G50380D PROTEIN"/>
    <property type="match status" value="1"/>
</dbReference>
<evidence type="ECO:0000313" key="3">
    <source>
        <dbReference type="EMBL" id="KAJ7981111.1"/>
    </source>
</evidence>
<sequence length="158" mass="17524">MPSPKTHRRGQTDQNNRKGKLGEKASSFHENFPGTMSGQLRRPKTVPDLPSYWTLAGKLPEGLPRQPPKLLLNVTMLGSLGAVHVVMTPESTFSLESLDREEKLMELGSRNFFLCPKKCKVEDGGGGNLTTPFDSCCKQADKASKAAFVWPKFMEFLL</sequence>
<proteinExistence type="predicted"/>
<dbReference type="AlphaFoldDB" id="A0AAD7VM57"/>
<dbReference type="PANTHER" id="PTHR33270:SF46">
    <property type="match status" value="1"/>
</dbReference>
<feature type="region of interest" description="Disordered" evidence="1">
    <location>
        <begin position="1"/>
        <end position="43"/>
    </location>
</feature>
<dbReference type="InterPro" id="IPR040358">
    <property type="entry name" value="At4g22758-like"/>
</dbReference>
<comment type="caution">
    <text evidence="3">The sequence shown here is derived from an EMBL/GenBank/DDBJ whole genome shotgun (WGS) entry which is preliminary data.</text>
</comment>
<dbReference type="InterPro" id="IPR055482">
    <property type="entry name" value="DUF7054"/>
</dbReference>
<keyword evidence="4" id="KW-1185">Reference proteome</keyword>
<evidence type="ECO:0000313" key="4">
    <source>
        <dbReference type="Proteomes" id="UP001163823"/>
    </source>
</evidence>
<accession>A0AAD7VM57</accession>